<proteinExistence type="inferred from homology"/>
<sequence length="736" mass="79985">MLFAGKFQGSILVRSKIEKGWQWMSAGTKCKQKSPLTIGQNAKKVPMLGFRSLHHVVRAPPPRSTPPTVHQLLRESIQRVRNHVQGSVFKNQSRAKGLWKPSQTLAFGVGAGVALHTGWSKMNRAECKVKANGATRLLEVKKGSDLETNNGEHFWEVLRFLREDVWYLLAAVASAMLAAFINVQIPLLLGDLVQVVSEFTVREHAGNYLDAVTRPALRLISAYGIQAVCTCGYIAILSSVGEQLATRLRTALFTSLLKQDIAFFDIHHTGELVNRLSADVQDFKSSFKLCISQGLRGTTQIAGSVVCMYGLSPKLTGVLVITLPIIVLAGAAIGAVLRKLARDAQEQTSRAMSVADEALANMRTVRAFAMEEQEAALFSQELDRASGLQSRLGFGIGLFQGLTNLALNGLVLSVVYYGGYLLASNEVQAGQLMSFLVASQNVQRSLAAISILFGQAVRGVSAAGRVMEYIKMEPSIPLTGGKCILYHSLYANVEFDGVTFSYPSRPQQTVLKDFSLSCPRGKVIAICGPSGAGKSTVTALMERFYDVTAGSIKVDGIEVTELDPSWLRGRTIGYINQEPTLFATSIRENIRYGDPQATDVEVEEAAKLANAHGFIQDFPSGYDTVLGERGATISGGQKQRIAIARALIKRPSILILDEATSALDAEAERLVQDTINAVSKGRTVLIIAHRLSTIQNADVIAVLSDGRIQEIGSHTELMKRKGMYADLVQRQASHDH</sequence>
<evidence type="ECO:0000256" key="17">
    <source>
        <dbReference type="ARBA" id="ARBA00042968"/>
    </source>
</evidence>
<dbReference type="PROSITE" id="PS00211">
    <property type="entry name" value="ABC_TRANSPORTER_1"/>
    <property type="match status" value="1"/>
</dbReference>
<dbReference type="FunFam" id="1.20.1560.10:FF:000195">
    <property type="entry name" value="AGAP006273-PA-like protein"/>
    <property type="match status" value="1"/>
</dbReference>
<dbReference type="CDD" id="cd03249">
    <property type="entry name" value="ABC_MTABC3_MDL1_MDL2"/>
    <property type="match status" value="1"/>
</dbReference>
<reference evidence="21" key="2">
    <citation type="submission" date="2021-01" db="UniProtKB">
        <authorList>
            <consortium name="EnsemblMetazoa"/>
        </authorList>
    </citation>
    <scope>IDENTIFICATION</scope>
</reference>
<dbReference type="KEGG" id="spu:754756"/>
<dbReference type="SUPFAM" id="SSF90123">
    <property type="entry name" value="ABC transporter transmembrane region"/>
    <property type="match status" value="1"/>
</dbReference>
<accession>A0A7M7PDI1</accession>
<reference evidence="22" key="1">
    <citation type="submission" date="2015-02" db="EMBL/GenBank/DDBJ databases">
        <title>Genome sequencing for Strongylocentrotus purpuratus.</title>
        <authorList>
            <person name="Murali S."/>
            <person name="Liu Y."/>
            <person name="Vee V."/>
            <person name="English A."/>
            <person name="Wang M."/>
            <person name="Skinner E."/>
            <person name="Han Y."/>
            <person name="Muzny D.M."/>
            <person name="Worley K.C."/>
            <person name="Gibbs R.A."/>
        </authorList>
    </citation>
    <scope>NUCLEOTIDE SEQUENCE</scope>
</reference>
<dbReference type="GO" id="GO:0006813">
    <property type="term" value="P:potassium ion transport"/>
    <property type="evidence" value="ECO:0007669"/>
    <property type="project" value="UniProtKB-KW"/>
</dbReference>
<keyword evidence="7" id="KW-0999">Mitochondrion inner membrane</keyword>
<evidence type="ECO:0000256" key="10">
    <source>
        <dbReference type="ARBA" id="ARBA00022958"/>
    </source>
</evidence>
<feature type="domain" description="ABC transmembrane type-1" evidence="20">
    <location>
        <begin position="169"/>
        <end position="458"/>
    </location>
</feature>
<dbReference type="InterPro" id="IPR003439">
    <property type="entry name" value="ABC_transporter-like_ATP-bd"/>
</dbReference>
<keyword evidence="8" id="KW-0067">ATP-binding</keyword>
<evidence type="ECO:0000256" key="6">
    <source>
        <dbReference type="ARBA" id="ARBA00022741"/>
    </source>
</evidence>
<keyword evidence="12" id="KW-0406">Ion transport</keyword>
<evidence type="ECO:0000256" key="14">
    <source>
        <dbReference type="ARBA" id="ARBA00023136"/>
    </source>
</evidence>
<evidence type="ECO:0000256" key="8">
    <source>
        <dbReference type="ARBA" id="ARBA00022840"/>
    </source>
</evidence>
<dbReference type="CDD" id="cd18574">
    <property type="entry name" value="ABC_6TM_ABCB8_like"/>
    <property type="match status" value="1"/>
</dbReference>
<dbReference type="InterPro" id="IPR011527">
    <property type="entry name" value="ABC1_TM_dom"/>
</dbReference>
<dbReference type="AlphaFoldDB" id="A0A7M7PDI1"/>
<evidence type="ECO:0000256" key="2">
    <source>
        <dbReference type="ARBA" id="ARBA00007577"/>
    </source>
</evidence>
<dbReference type="EnsemblMetazoa" id="XM_030992881">
    <property type="protein sequence ID" value="XP_030848741"/>
    <property type="gene ID" value="LOC754756"/>
</dbReference>
<evidence type="ECO:0000256" key="12">
    <source>
        <dbReference type="ARBA" id="ARBA00023065"/>
    </source>
</evidence>
<feature type="transmembrane region" description="Helical" evidence="18">
    <location>
        <begin position="318"/>
        <end position="337"/>
    </location>
</feature>
<feature type="domain" description="ABC transporter" evidence="19">
    <location>
        <begin position="493"/>
        <end position="730"/>
    </location>
</feature>
<dbReference type="InterPro" id="IPR003593">
    <property type="entry name" value="AAA+_ATPase"/>
</dbReference>
<name>A0A7M7PDI1_STRPU</name>
<dbReference type="SMART" id="SM00382">
    <property type="entry name" value="AAA"/>
    <property type="match status" value="1"/>
</dbReference>
<dbReference type="GO" id="GO:0005524">
    <property type="term" value="F:ATP binding"/>
    <property type="evidence" value="ECO:0007669"/>
    <property type="project" value="UniProtKB-KW"/>
</dbReference>
<keyword evidence="14 18" id="KW-0472">Membrane</keyword>
<dbReference type="Pfam" id="PF00664">
    <property type="entry name" value="ABC_membrane"/>
    <property type="match status" value="1"/>
</dbReference>
<dbReference type="OMA" id="MTWLGER"/>
<dbReference type="GO" id="GO:0016887">
    <property type="term" value="F:ATP hydrolysis activity"/>
    <property type="evidence" value="ECO:0007669"/>
    <property type="project" value="InterPro"/>
</dbReference>
<dbReference type="RefSeq" id="XP_030848741.1">
    <property type="nucleotide sequence ID" value="XM_030992881.1"/>
</dbReference>
<keyword evidence="5 18" id="KW-0812">Transmembrane</keyword>
<evidence type="ECO:0000256" key="18">
    <source>
        <dbReference type="SAM" id="Phobius"/>
    </source>
</evidence>
<comment type="subcellular location">
    <subcellularLocation>
        <location evidence="1">Mitochondrion inner membrane</location>
        <topology evidence="1">Multi-pass membrane protein</topology>
    </subcellularLocation>
</comment>
<dbReference type="InterPro" id="IPR036640">
    <property type="entry name" value="ABC1_TM_sf"/>
</dbReference>
<dbReference type="GeneID" id="754756"/>
<evidence type="ECO:0000313" key="22">
    <source>
        <dbReference type="Proteomes" id="UP000007110"/>
    </source>
</evidence>
<evidence type="ECO:0000256" key="9">
    <source>
        <dbReference type="ARBA" id="ARBA00022946"/>
    </source>
</evidence>
<dbReference type="OrthoDB" id="6500128at2759"/>
<evidence type="ECO:0000259" key="19">
    <source>
        <dbReference type="PROSITE" id="PS50893"/>
    </source>
</evidence>
<evidence type="ECO:0000256" key="5">
    <source>
        <dbReference type="ARBA" id="ARBA00022692"/>
    </source>
</evidence>
<dbReference type="FunFam" id="3.40.50.300:FF:000403">
    <property type="entry name" value="ATP-binding cassette sub-family B member 8, mitochondrial"/>
    <property type="match status" value="1"/>
</dbReference>
<dbReference type="SUPFAM" id="SSF52540">
    <property type="entry name" value="P-loop containing nucleoside triphosphate hydrolases"/>
    <property type="match status" value="1"/>
</dbReference>
<dbReference type="Gene3D" id="1.20.1560.10">
    <property type="entry name" value="ABC transporter type 1, transmembrane domain"/>
    <property type="match status" value="1"/>
</dbReference>
<dbReference type="Pfam" id="PF00005">
    <property type="entry name" value="ABC_tran"/>
    <property type="match status" value="1"/>
</dbReference>
<keyword evidence="13" id="KW-0496">Mitochondrion</keyword>
<dbReference type="InParanoid" id="A0A7M7PDI1"/>
<dbReference type="Proteomes" id="UP000007110">
    <property type="component" value="Unassembled WGS sequence"/>
</dbReference>
<dbReference type="PROSITE" id="PS50893">
    <property type="entry name" value="ABC_TRANSPORTER_2"/>
    <property type="match status" value="1"/>
</dbReference>
<organism evidence="21 22">
    <name type="scientific">Strongylocentrotus purpuratus</name>
    <name type="common">Purple sea urchin</name>
    <dbReference type="NCBI Taxonomy" id="7668"/>
    <lineage>
        <taxon>Eukaryota</taxon>
        <taxon>Metazoa</taxon>
        <taxon>Echinodermata</taxon>
        <taxon>Eleutherozoa</taxon>
        <taxon>Echinozoa</taxon>
        <taxon>Echinoidea</taxon>
        <taxon>Euechinoidea</taxon>
        <taxon>Echinacea</taxon>
        <taxon>Camarodonta</taxon>
        <taxon>Echinidea</taxon>
        <taxon>Strongylocentrotidae</taxon>
        <taxon>Strongylocentrotus</taxon>
    </lineage>
</organism>
<keyword evidence="4" id="KW-0633">Potassium transport</keyword>
<evidence type="ECO:0000256" key="16">
    <source>
        <dbReference type="ARBA" id="ARBA00041416"/>
    </source>
</evidence>
<evidence type="ECO:0000259" key="20">
    <source>
        <dbReference type="PROSITE" id="PS50929"/>
    </source>
</evidence>
<evidence type="ECO:0000256" key="1">
    <source>
        <dbReference type="ARBA" id="ARBA00004448"/>
    </source>
</evidence>
<feature type="transmembrane region" description="Helical" evidence="18">
    <location>
        <begin position="165"/>
        <end position="185"/>
    </location>
</feature>
<dbReference type="InterPro" id="IPR039421">
    <property type="entry name" value="Type_1_exporter"/>
</dbReference>
<evidence type="ECO:0000313" key="21">
    <source>
        <dbReference type="EnsemblMetazoa" id="XP_030848741"/>
    </source>
</evidence>
<keyword evidence="9" id="KW-0809">Transit peptide</keyword>
<dbReference type="Gene3D" id="3.40.50.300">
    <property type="entry name" value="P-loop containing nucleotide triphosphate hydrolases"/>
    <property type="match status" value="1"/>
</dbReference>
<evidence type="ECO:0000256" key="11">
    <source>
        <dbReference type="ARBA" id="ARBA00022989"/>
    </source>
</evidence>
<evidence type="ECO:0000256" key="15">
    <source>
        <dbReference type="ARBA" id="ARBA00040439"/>
    </source>
</evidence>
<evidence type="ECO:0000256" key="3">
    <source>
        <dbReference type="ARBA" id="ARBA00022448"/>
    </source>
</evidence>
<keyword evidence="11 18" id="KW-1133">Transmembrane helix</keyword>
<evidence type="ECO:0000256" key="13">
    <source>
        <dbReference type="ARBA" id="ARBA00023128"/>
    </source>
</evidence>
<comment type="similarity">
    <text evidence="2">Belongs to the ABC transporter superfamily. ABCB family. Multidrug resistance exporter (TC 3.A.1.201) subfamily.</text>
</comment>
<dbReference type="InterPro" id="IPR017871">
    <property type="entry name" value="ABC_transporter-like_CS"/>
</dbReference>
<keyword evidence="3" id="KW-0813">Transport</keyword>
<protein>
    <recommendedName>
        <fullName evidence="15">Mitochondrial potassium channel ATP-binding subunit</fullName>
    </recommendedName>
    <alternativeName>
        <fullName evidence="17">ATP-binding cassette sub-family B member 8, mitochondrial</fullName>
    </alternativeName>
    <alternativeName>
        <fullName evidence="16">Mitochondrial sulfonylurea-receptor</fullName>
    </alternativeName>
</protein>
<dbReference type="GO" id="GO:0015421">
    <property type="term" value="F:ABC-type oligopeptide transporter activity"/>
    <property type="evidence" value="ECO:0000318"/>
    <property type="project" value="GO_Central"/>
</dbReference>
<keyword evidence="6" id="KW-0547">Nucleotide-binding</keyword>
<keyword evidence="22" id="KW-1185">Reference proteome</keyword>
<dbReference type="GO" id="GO:0005743">
    <property type="term" value="C:mitochondrial inner membrane"/>
    <property type="evidence" value="ECO:0000318"/>
    <property type="project" value="GO_Central"/>
</dbReference>
<dbReference type="InterPro" id="IPR027417">
    <property type="entry name" value="P-loop_NTPase"/>
</dbReference>
<dbReference type="PROSITE" id="PS50929">
    <property type="entry name" value="ABC_TM1F"/>
    <property type="match status" value="1"/>
</dbReference>
<evidence type="ECO:0000256" key="7">
    <source>
        <dbReference type="ARBA" id="ARBA00022792"/>
    </source>
</evidence>
<keyword evidence="10" id="KW-0630">Potassium</keyword>
<evidence type="ECO:0000256" key="4">
    <source>
        <dbReference type="ARBA" id="ARBA00022538"/>
    </source>
</evidence>
<dbReference type="PANTHER" id="PTHR43394">
    <property type="entry name" value="ATP-DEPENDENT PERMEASE MDL1, MITOCHONDRIAL"/>
    <property type="match status" value="1"/>
</dbReference>
<dbReference type="CTD" id="11194"/>
<dbReference type="FunCoup" id="A0A7M7PDI1">
    <property type="interactions" value="316"/>
</dbReference>
<dbReference type="PANTHER" id="PTHR43394:SF17">
    <property type="entry name" value="MITOCHONDRIAL POTASSIUM CHANNEL ATP-BINDING SUBUNIT"/>
    <property type="match status" value="1"/>
</dbReference>
<dbReference type="GO" id="GO:0090374">
    <property type="term" value="P:oligopeptide export from mitochondrion"/>
    <property type="evidence" value="ECO:0000318"/>
    <property type="project" value="GO_Central"/>
</dbReference>